<dbReference type="InterPro" id="IPR022367">
    <property type="entry name" value="2-oxoacid/accept_OxRdtase_asu"/>
</dbReference>
<dbReference type="InterPro" id="IPR002880">
    <property type="entry name" value="Pyrv_Fd/Flavodoxin_OxRdtase_N"/>
</dbReference>
<dbReference type="GO" id="GO:0019164">
    <property type="term" value="F:pyruvate synthase activity"/>
    <property type="evidence" value="ECO:0007669"/>
    <property type="project" value="UniProtKB-EC"/>
</dbReference>
<dbReference type="GO" id="GO:0006979">
    <property type="term" value="P:response to oxidative stress"/>
    <property type="evidence" value="ECO:0007669"/>
    <property type="project" value="TreeGrafter"/>
</dbReference>
<dbReference type="FunFam" id="3.40.920.10:FF:000003">
    <property type="entry name" value="Pyruvate ferredoxin oxidoreductase, alpha subunit"/>
    <property type="match status" value="1"/>
</dbReference>
<keyword evidence="1 5" id="KW-0560">Oxidoreductase</keyword>
<feature type="domain" description="Pyruvate/ketoisovalerate oxidoreductase catalytic" evidence="2">
    <location>
        <begin position="14"/>
        <end position="175"/>
    </location>
</feature>
<accession>A0A0D0Q5M6</accession>
<name>A0A0D0Q5M6_9BACL</name>
<dbReference type="InterPro" id="IPR009014">
    <property type="entry name" value="Transketo_C/PFOR_II"/>
</dbReference>
<dbReference type="CDD" id="cd07034">
    <property type="entry name" value="TPP_PYR_PFOR_IOR-alpha_like"/>
    <property type="match status" value="1"/>
</dbReference>
<dbReference type="SUPFAM" id="SSF52518">
    <property type="entry name" value="Thiamin diphosphate-binding fold (THDP-binding)"/>
    <property type="match status" value="1"/>
</dbReference>
<dbReference type="InterPro" id="IPR019752">
    <property type="entry name" value="Pyrv/ketoisovalerate_OxRed_cat"/>
</dbReference>
<keyword evidence="5" id="KW-0670">Pyruvate</keyword>
<dbReference type="Gene3D" id="3.40.50.970">
    <property type="match status" value="1"/>
</dbReference>
<dbReference type="PANTHER" id="PTHR32154:SF20">
    <property type="entry name" value="2-OXOGLUTARATE OXIDOREDUCTASE SUBUNIT KORA"/>
    <property type="match status" value="1"/>
</dbReference>
<dbReference type="InterPro" id="IPR002869">
    <property type="entry name" value="Pyrv_flavodox_OxRed_cen"/>
</dbReference>
<feature type="domain" description="Pyruvate:ferredoxin oxidoreductase core" evidence="4">
    <location>
        <begin position="475"/>
        <end position="569"/>
    </location>
</feature>
<evidence type="ECO:0000256" key="1">
    <source>
        <dbReference type="ARBA" id="ARBA00023002"/>
    </source>
</evidence>
<dbReference type="FunFam" id="3.40.50.970:FF:000022">
    <property type="entry name" value="2-oxoglutarate ferredoxin oxidoreductase alpha subunit"/>
    <property type="match status" value="1"/>
</dbReference>
<dbReference type="EMBL" id="JXTH01000074">
    <property type="protein sequence ID" value="KIQ93308.1"/>
    <property type="molecule type" value="Genomic_DNA"/>
</dbReference>
<dbReference type="InterPro" id="IPR033412">
    <property type="entry name" value="PFOR_II"/>
</dbReference>
<feature type="domain" description="Pyruvate flavodoxin/ferredoxin oxidoreductase pyrimidine binding" evidence="3">
    <location>
        <begin position="210"/>
        <end position="450"/>
    </location>
</feature>
<dbReference type="PANTHER" id="PTHR32154">
    <property type="entry name" value="PYRUVATE-FLAVODOXIN OXIDOREDUCTASE-RELATED"/>
    <property type="match status" value="1"/>
</dbReference>
<dbReference type="Gene3D" id="3.40.920.10">
    <property type="entry name" value="Pyruvate-ferredoxin oxidoreductase, PFOR, domain III"/>
    <property type="match status" value="1"/>
</dbReference>
<evidence type="ECO:0000259" key="3">
    <source>
        <dbReference type="Pfam" id="PF01855"/>
    </source>
</evidence>
<proteinExistence type="predicted"/>
<comment type="caution">
    <text evidence="5">The sequence shown here is derived from an EMBL/GenBank/DDBJ whole genome shotgun (WGS) entry which is preliminary data.</text>
</comment>
<keyword evidence="6" id="KW-1185">Reference proteome</keyword>
<evidence type="ECO:0000313" key="5">
    <source>
        <dbReference type="EMBL" id="KIQ93308.1"/>
    </source>
</evidence>
<dbReference type="InterPro" id="IPR050722">
    <property type="entry name" value="Pyruvate:ferred/Flavod_OxRd"/>
</dbReference>
<sequence>MISQLSWKVGGQQGEGIESTGEIFSIALNRLGYYLYGYRHFSSRIKGGHTNNKIRVSTTQVRSIADDLDILVAFDQETIDFNFHELRQGGIVIADAKFNPTIPDESRATLYAVPFTDIATELGTALMKNMVAVGASSAVLGLDISVYEGVVQEIFGRKGEQVVAKNMEAIRAGAQFMREQLGDNIQLMQLEKADGKKRMFMIGNDAIALGALAGGARFMAAYPITPASEIMEYLIKKLPQFGGTVIQTEDEIAACTMAIGANYAGVRTLTASAGPGLSLMMEAIGLAGITETPIVIVDTQRGGPSTGLPTKQEQSDLMAMIYGTHGEIPKVVIAPSTVQEAFYDMVEAFNIAEEYQCPVIVLTDLQLSLGKQTVEPLEYDKIEIRRGKLVTGELPEIPDKGCFKRYEVTEDGVSPRVLPGMKNGIHHVTGVEHDETGRPSEVAANRIAQMDKRLRKLKHIQFPTPVHTHVKHEEADVLIVGFNSTRGAIEEAMERLERDGIKVNHAHIRLIHPFPTEEMLPLVQSAKKVVVVENNATGQLANILKMNVGHAEKVFNVLKYDGNPFLPHEVYTKCKELF</sequence>
<dbReference type="FunFam" id="3.40.50.920:FF:000009">
    <property type="entry name" value="2-oxoglutarate ferredoxin oxidoreductase subunit alpha"/>
    <property type="match status" value="1"/>
</dbReference>
<dbReference type="Pfam" id="PF01855">
    <property type="entry name" value="POR_N"/>
    <property type="match status" value="1"/>
</dbReference>
<reference evidence="5 6" key="1">
    <citation type="submission" date="2015-01" db="EMBL/GenBank/DDBJ databases">
        <title>Draft genome of Anoxybacillus thermarum strain AF/04.</title>
        <authorList>
            <person name="Poli A."/>
            <person name="Nicolaus B."/>
            <person name="Chan K.-G."/>
            <person name="Kahar U.M."/>
            <person name="Yaakob A.S."/>
            <person name="Chan C.S."/>
            <person name="Goh K.M."/>
        </authorList>
    </citation>
    <scope>NUCLEOTIDE SEQUENCE [LARGE SCALE GENOMIC DNA]</scope>
    <source>
        <strain evidence="5 6">AF/04</strain>
    </source>
</reference>
<dbReference type="Proteomes" id="UP000032102">
    <property type="component" value="Unassembled WGS sequence"/>
</dbReference>
<dbReference type="NCBIfam" id="TIGR03710">
    <property type="entry name" value="OAFO_sf"/>
    <property type="match status" value="1"/>
</dbReference>
<organism evidence="5 6">
    <name type="scientific">Anoxybacillus thermarum</name>
    <dbReference type="NCBI Taxonomy" id="404937"/>
    <lineage>
        <taxon>Bacteria</taxon>
        <taxon>Bacillati</taxon>
        <taxon>Bacillota</taxon>
        <taxon>Bacilli</taxon>
        <taxon>Bacillales</taxon>
        <taxon>Anoxybacillaceae</taxon>
        <taxon>Anoxybacillus</taxon>
    </lineage>
</organism>
<dbReference type="EC" id="1.2.7.1" evidence="5"/>
<evidence type="ECO:0000259" key="2">
    <source>
        <dbReference type="Pfam" id="PF01558"/>
    </source>
</evidence>
<evidence type="ECO:0000259" key="4">
    <source>
        <dbReference type="Pfam" id="PF17147"/>
    </source>
</evidence>
<dbReference type="AlphaFoldDB" id="A0A0D0Q5M6"/>
<evidence type="ECO:0000313" key="6">
    <source>
        <dbReference type="Proteomes" id="UP000032102"/>
    </source>
</evidence>
<dbReference type="SUPFAM" id="SSF52922">
    <property type="entry name" value="TK C-terminal domain-like"/>
    <property type="match status" value="1"/>
</dbReference>
<dbReference type="RefSeq" id="WP_043968216.1">
    <property type="nucleotide sequence ID" value="NZ_JXTH01000074.1"/>
</dbReference>
<dbReference type="Gene3D" id="3.40.50.920">
    <property type="match status" value="1"/>
</dbReference>
<dbReference type="Pfam" id="PF17147">
    <property type="entry name" value="PFOR_II"/>
    <property type="match status" value="1"/>
</dbReference>
<dbReference type="PATRIC" id="fig|404937.3.peg.2853"/>
<dbReference type="InterPro" id="IPR029061">
    <property type="entry name" value="THDP-binding"/>
</dbReference>
<dbReference type="Pfam" id="PF01558">
    <property type="entry name" value="POR"/>
    <property type="match status" value="1"/>
</dbReference>
<dbReference type="SUPFAM" id="SSF53323">
    <property type="entry name" value="Pyruvate-ferredoxin oxidoreductase, PFOR, domain III"/>
    <property type="match status" value="1"/>
</dbReference>
<protein>
    <submittedName>
        <fullName evidence="5">Pyruvate synthase subunit porA</fullName>
        <ecNumber evidence="5">1.2.7.1</ecNumber>
    </submittedName>
</protein>
<gene>
    <name evidence="5" type="ORF">LH47_02616</name>
</gene>